<name>A0ABD1SMK0_9LAMI</name>
<gene>
    <name evidence="1" type="ORF">Fot_35804</name>
</gene>
<organism evidence="1 2">
    <name type="scientific">Forsythia ovata</name>
    <dbReference type="NCBI Taxonomy" id="205694"/>
    <lineage>
        <taxon>Eukaryota</taxon>
        <taxon>Viridiplantae</taxon>
        <taxon>Streptophyta</taxon>
        <taxon>Embryophyta</taxon>
        <taxon>Tracheophyta</taxon>
        <taxon>Spermatophyta</taxon>
        <taxon>Magnoliopsida</taxon>
        <taxon>eudicotyledons</taxon>
        <taxon>Gunneridae</taxon>
        <taxon>Pentapetalae</taxon>
        <taxon>asterids</taxon>
        <taxon>lamiids</taxon>
        <taxon>Lamiales</taxon>
        <taxon>Oleaceae</taxon>
        <taxon>Forsythieae</taxon>
        <taxon>Forsythia</taxon>
    </lineage>
</organism>
<reference evidence="2" key="1">
    <citation type="submission" date="2024-07" db="EMBL/GenBank/DDBJ databases">
        <title>Two chromosome-level genome assemblies of Korean endemic species Abeliophyllum distichum and Forsythia ovata (Oleaceae).</title>
        <authorList>
            <person name="Jang H."/>
        </authorList>
    </citation>
    <scope>NUCLEOTIDE SEQUENCE [LARGE SCALE GENOMIC DNA]</scope>
</reference>
<evidence type="ECO:0000313" key="2">
    <source>
        <dbReference type="Proteomes" id="UP001604277"/>
    </source>
</evidence>
<keyword evidence="2" id="KW-1185">Reference proteome</keyword>
<accession>A0ABD1SMK0</accession>
<comment type="caution">
    <text evidence="1">The sequence shown here is derived from an EMBL/GenBank/DDBJ whole genome shotgun (WGS) entry which is preliminary data.</text>
</comment>
<dbReference type="Proteomes" id="UP001604277">
    <property type="component" value="Unassembled WGS sequence"/>
</dbReference>
<protein>
    <submittedName>
        <fullName evidence="1">Uncharacterized protein</fullName>
    </submittedName>
</protein>
<sequence>MDGSQSSTFIVDSKLNNASNKRKFEPTHYKTSTTRTKLDYFIKWHLNEQLHDVKLKHLHAPRAYLLVAKGRVDRAQHGGVQGSNPEILDLCFVASGSYHMFNSLGLSINSSPWLLGGISCDLPPPPRA</sequence>
<dbReference type="EMBL" id="JBFOLJ010000010">
    <property type="protein sequence ID" value="KAL2501956.1"/>
    <property type="molecule type" value="Genomic_DNA"/>
</dbReference>
<dbReference type="AlphaFoldDB" id="A0ABD1SMK0"/>
<proteinExistence type="predicted"/>
<evidence type="ECO:0000313" key="1">
    <source>
        <dbReference type="EMBL" id="KAL2501956.1"/>
    </source>
</evidence>